<dbReference type="Pfam" id="PF13765">
    <property type="entry name" value="PRY"/>
    <property type="match status" value="1"/>
</dbReference>
<evidence type="ECO:0000313" key="3">
    <source>
        <dbReference type="EMBL" id="ELW66318.1"/>
    </source>
</evidence>
<accession>L9KUC4</accession>
<evidence type="ECO:0000256" key="1">
    <source>
        <dbReference type="SAM" id="MobiDB-lite"/>
    </source>
</evidence>
<dbReference type="Proteomes" id="UP000011518">
    <property type="component" value="Unassembled WGS sequence"/>
</dbReference>
<evidence type="ECO:0000313" key="4">
    <source>
        <dbReference type="Proteomes" id="UP000011518"/>
    </source>
</evidence>
<dbReference type="SMART" id="SM00589">
    <property type="entry name" value="PRY"/>
    <property type="match status" value="1"/>
</dbReference>
<sequence length="298" mass="33422">MRKEKSVAVLEHQLVEMEETVRQFRGAVGEQLGKMRMFLAALEGSLDREAERVRGEAGVALQRELGGLKSYLEQLQQMEKVLEEVADKPQTEFLMKYCLVTSRLQKILAESPPPARLDIQLPIISDDFKFQVWRKMFRALMPAMEELTFDQSSAHPSLVVSPTGRRVECSEQKAPPAGEDPRQFDKAVAVVAHQLLSNGEHYWEVEVGDKPRWALGVMAAEGPRPASEGRPTRIGLYLSFSDGVLSFYDASNADALELLFAFHERLPGPVYPFFDVCWHDKGKNAQPLLLVGPDGEVV</sequence>
<dbReference type="eggNOG" id="KOG2177">
    <property type="taxonomic scope" value="Eukaryota"/>
</dbReference>
<dbReference type="SUPFAM" id="SSF49899">
    <property type="entry name" value="Concanavalin A-like lectins/glucanases"/>
    <property type="match status" value="1"/>
</dbReference>
<dbReference type="InterPro" id="IPR001870">
    <property type="entry name" value="B30.2/SPRY"/>
</dbReference>
<feature type="region of interest" description="Disordered" evidence="1">
    <location>
        <begin position="160"/>
        <end position="181"/>
    </location>
</feature>
<dbReference type="FunCoup" id="L9KUC4">
    <property type="interactions" value="44"/>
</dbReference>
<protein>
    <submittedName>
        <fullName evidence="3">Tripartite motif-containing protein 72</fullName>
    </submittedName>
</protein>
<name>L9KUC4_TUPCH</name>
<proteinExistence type="predicted"/>
<dbReference type="AlphaFoldDB" id="L9KUC4"/>
<dbReference type="InParanoid" id="L9KUC4"/>
<keyword evidence="4" id="KW-1185">Reference proteome</keyword>
<dbReference type="PRINTS" id="PR01407">
    <property type="entry name" value="BUTYPHLNCDUF"/>
</dbReference>
<feature type="domain" description="B30.2/SPRY" evidence="2">
    <location>
        <begin position="127"/>
        <end position="298"/>
    </location>
</feature>
<dbReference type="EMBL" id="KB320653">
    <property type="protein sequence ID" value="ELW66318.1"/>
    <property type="molecule type" value="Genomic_DNA"/>
</dbReference>
<dbReference type="InterPro" id="IPR003879">
    <property type="entry name" value="Butyrophylin_SPRY"/>
</dbReference>
<organism evidence="3 4">
    <name type="scientific">Tupaia chinensis</name>
    <name type="common">Chinese tree shrew</name>
    <name type="synonym">Tupaia belangeri chinensis</name>
    <dbReference type="NCBI Taxonomy" id="246437"/>
    <lineage>
        <taxon>Eukaryota</taxon>
        <taxon>Metazoa</taxon>
        <taxon>Chordata</taxon>
        <taxon>Craniata</taxon>
        <taxon>Vertebrata</taxon>
        <taxon>Euteleostomi</taxon>
        <taxon>Mammalia</taxon>
        <taxon>Eutheria</taxon>
        <taxon>Euarchontoglires</taxon>
        <taxon>Scandentia</taxon>
        <taxon>Tupaiidae</taxon>
        <taxon>Tupaia</taxon>
    </lineage>
</organism>
<reference evidence="4" key="2">
    <citation type="journal article" date="2013" name="Nat. Commun.">
        <title>Genome of the Chinese tree shrew.</title>
        <authorList>
            <person name="Fan Y."/>
            <person name="Huang Z.Y."/>
            <person name="Cao C.C."/>
            <person name="Chen C.S."/>
            <person name="Chen Y.X."/>
            <person name="Fan D.D."/>
            <person name="He J."/>
            <person name="Hou H.L."/>
            <person name="Hu L."/>
            <person name="Hu X.T."/>
            <person name="Jiang X.T."/>
            <person name="Lai R."/>
            <person name="Lang Y.S."/>
            <person name="Liang B."/>
            <person name="Liao S.G."/>
            <person name="Mu D."/>
            <person name="Ma Y.Y."/>
            <person name="Niu Y.Y."/>
            <person name="Sun X.Q."/>
            <person name="Xia J.Q."/>
            <person name="Xiao J."/>
            <person name="Xiong Z.Q."/>
            <person name="Xu L."/>
            <person name="Yang L."/>
            <person name="Zhang Y."/>
            <person name="Zhao W."/>
            <person name="Zhao X.D."/>
            <person name="Zheng Y.T."/>
            <person name="Zhou J.M."/>
            <person name="Zhu Y.B."/>
            <person name="Zhang G.J."/>
            <person name="Wang J."/>
            <person name="Yao Y.G."/>
        </authorList>
    </citation>
    <scope>NUCLEOTIDE SEQUENCE [LARGE SCALE GENOMIC DNA]</scope>
</reference>
<dbReference type="InterPro" id="IPR006574">
    <property type="entry name" value="PRY"/>
</dbReference>
<dbReference type="InterPro" id="IPR043136">
    <property type="entry name" value="B30.2/SPRY_sf"/>
</dbReference>
<reference evidence="4" key="1">
    <citation type="submission" date="2012-07" db="EMBL/GenBank/DDBJ databases">
        <title>Genome of the Chinese tree shrew, a rising model animal genetically related to primates.</title>
        <authorList>
            <person name="Zhang G."/>
            <person name="Fan Y."/>
            <person name="Yao Y."/>
            <person name="Huang Z."/>
        </authorList>
    </citation>
    <scope>NUCLEOTIDE SEQUENCE [LARGE SCALE GENOMIC DNA]</scope>
</reference>
<gene>
    <name evidence="3" type="ORF">TREES_T100000465</name>
</gene>
<evidence type="ECO:0000259" key="2">
    <source>
        <dbReference type="PROSITE" id="PS50188"/>
    </source>
</evidence>
<dbReference type="InterPro" id="IPR013320">
    <property type="entry name" value="ConA-like_dom_sf"/>
</dbReference>
<dbReference type="PROSITE" id="PS50188">
    <property type="entry name" value="B302_SPRY"/>
    <property type="match status" value="1"/>
</dbReference>
<dbReference type="InterPro" id="IPR050143">
    <property type="entry name" value="TRIM/RBCC"/>
</dbReference>
<dbReference type="PANTHER" id="PTHR24103">
    <property type="entry name" value="E3 UBIQUITIN-PROTEIN LIGASE TRIM"/>
    <property type="match status" value="1"/>
</dbReference>
<dbReference type="STRING" id="246437.L9KUC4"/>
<dbReference type="Gene3D" id="2.60.120.920">
    <property type="match status" value="2"/>
</dbReference>